<comment type="caution">
    <text evidence="11">The sequence shown here is derived from an EMBL/GenBank/DDBJ whole genome shotgun (WGS) entry which is preliminary data.</text>
</comment>
<evidence type="ECO:0000313" key="12">
    <source>
        <dbReference type="Proteomes" id="UP000183687"/>
    </source>
</evidence>
<organism evidence="11 12">
    <name type="scientific">Atopobium minutum</name>
    <dbReference type="NCBI Taxonomy" id="1381"/>
    <lineage>
        <taxon>Bacteria</taxon>
        <taxon>Bacillati</taxon>
        <taxon>Actinomycetota</taxon>
        <taxon>Coriobacteriia</taxon>
        <taxon>Coriobacteriales</taxon>
        <taxon>Atopobiaceae</taxon>
        <taxon>Atopobium</taxon>
    </lineage>
</organism>
<keyword evidence="3" id="KW-0813">Transport</keyword>
<keyword evidence="8" id="KW-0811">Translocation</keyword>
<reference evidence="11 12" key="1">
    <citation type="submission" date="2016-10" db="EMBL/GenBank/DDBJ databases">
        <authorList>
            <person name="Varghese N."/>
            <person name="Submissions S."/>
        </authorList>
    </citation>
    <scope>NUCLEOTIDE SEQUENCE [LARGE SCALE GENOMIC DNA]</scope>
    <source>
        <strain evidence="11 12">DSM 20586</strain>
    </source>
</reference>
<evidence type="ECO:0000256" key="6">
    <source>
        <dbReference type="ARBA" id="ARBA00022927"/>
    </source>
</evidence>
<comment type="similarity">
    <text evidence="2">Belongs to the YajC family.</text>
</comment>
<evidence type="ECO:0000256" key="10">
    <source>
        <dbReference type="SAM" id="Phobius"/>
    </source>
</evidence>
<evidence type="ECO:0000256" key="9">
    <source>
        <dbReference type="ARBA" id="ARBA00023136"/>
    </source>
</evidence>
<accession>A0AB38A6B0</accession>
<evidence type="ECO:0000256" key="5">
    <source>
        <dbReference type="ARBA" id="ARBA00022692"/>
    </source>
</evidence>
<evidence type="ECO:0000256" key="4">
    <source>
        <dbReference type="ARBA" id="ARBA00022475"/>
    </source>
</evidence>
<evidence type="ECO:0000313" key="11">
    <source>
        <dbReference type="EMBL" id="SEB63685.1"/>
    </source>
</evidence>
<keyword evidence="9 10" id="KW-0472">Membrane</keyword>
<dbReference type="InterPro" id="IPR003849">
    <property type="entry name" value="Preprotein_translocase_YajC"/>
</dbReference>
<proteinExistence type="inferred from homology"/>
<protein>
    <submittedName>
        <fullName evidence="11">Preprotein translocase subunit YajC</fullName>
    </submittedName>
</protein>
<evidence type="ECO:0000256" key="2">
    <source>
        <dbReference type="ARBA" id="ARBA00006742"/>
    </source>
</evidence>
<feature type="transmembrane region" description="Helical" evidence="10">
    <location>
        <begin position="6"/>
        <end position="31"/>
    </location>
</feature>
<comment type="subcellular location">
    <subcellularLocation>
        <location evidence="1">Cell membrane</location>
        <topology evidence="1">Single-pass membrane protein</topology>
    </subcellularLocation>
</comment>
<gene>
    <name evidence="11" type="ORF">SAMN04489746_0782</name>
</gene>
<dbReference type="PANTHER" id="PTHR33909">
    <property type="entry name" value="SEC TRANSLOCON ACCESSORY COMPLEX SUBUNIT YAJC"/>
    <property type="match status" value="1"/>
</dbReference>
<keyword evidence="5 10" id="KW-0812">Transmembrane</keyword>
<evidence type="ECO:0000256" key="7">
    <source>
        <dbReference type="ARBA" id="ARBA00022989"/>
    </source>
</evidence>
<keyword evidence="6" id="KW-0653">Protein transport</keyword>
<dbReference type="NCBIfam" id="TIGR00739">
    <property type="entry name" value="yajC"/>
    <property type="match status" value="1"/>
</dbReference>
<dbReference type="SMART" id="SM01323">
    <property type="entry name" value="YajC"/>
    <property type="match status" value="1"/>
</dbReference>
<dbReference type="GO" id="GO:0015031">
    <property type="term" value="P:protein transport"/>
    <property type="evidence" value="ECO:0007669"/>
    <property type="project" value="UniProtKB-KW"/>
</dbReference>
<keyword evidence="4" id="KW-1003">Cell membrane</keyword>
<keyword evidence="7 10" id="KW-1133">Transmembrane helix</keyword>
<evidence type="ECO:0000256" key="3">
    <source>
        <dbReference type="ARBA" id="ARBA00022448"/>
    </source>
</evidence>
<dbReference type="AlphaFoldDB" id="A0AB38A6B0"/>
<sequence length="98" mass="10809">MTTESFTQSILGASVALLILFALIGIVLFIVTFMRTRKKKNAYAHVHKNMAVGQRVLFAGGIYGTLVRVGKQTCDVKIKSGEVMEVSRYAIQELDEDA</sequence>
<evidence type="ECO:0000256" key="8">
    <source>
        <dbReference type="ARBA" id="ARBA00023010"/>
    </source>
</evidence>
<dbReference type="EMBL" id="FNSH01000001">
    <property type="protein sequence ID" value="SEB63685.1"/>
    <property type="molecule type" value="Genomic_DNA"/>
</dbReference>
<dbReference type="Pfam" id="PF02699">
    <property type="entry name" value="YajC"/>
    <property type="match status" value="1"/>
</dbReference>
<dbReference type="Proteomes" id="UP000183687">
    <property type="component" value="Unassembled WGS sequence"/>
</dbReference>
<dbReference type="PANTHER" id="PTHR33909:SF1">
    <property type="entry name" value="SEC TRANSLOCON ACCESSORY COMPLEX SUBUNIT YAJC"/>
    <property type="match status" value="1"/>
</dbReference>
<evidence type="ECO:0000256" key="1">
    <source>
        <dbReference type="ARBA" id="ARBA00004162"/>
    </source>
</evidence>
<name>A0AB38A6B0_9ACTN</name>
<dbReference type="GO" id="GO:0005886">
    <property type="term" value="C:plasma membrane"/>
    <property type="evidence" value="ECO:0007669"/>
    <property type="project" value="UniProtKB-SubCell"/>
</dbReference>
<dbReference type="RefSeq" id="WP_057002083.1">
    <property type="nucleotide sequence ID" value="NZ_FNSH01000001.1"/>
</dbReference>